<accession>A0A9D1M7P0</accession>
<dbReference type="InterPro" id="IPR009078">
    <property type="entry name" value="Ferritin-like_SF"/>
</dbReference>
<dbReference type="Pfam" id="PF00210">
    <property type="entry name" value="Ferritin"/>
    <property type="match status" value="1"/>
</dbReference>
<dbReference type="GO" id="GO:0006879">
    <property type="term" value="P:intracellular iron ion homeostasis"/>
    <property type="evidence" value="ECO:0007669"/>
    <property type="project" value="UniProtKB-KW"/>
</dbReference>
<evidence type="ECO:0000256" key="3">
    <source>
        <dbReference type="ARBA" id="ARBA00022723"/>
    </source>
</evidence>
<keyword evidence="4" id="KW-0560">Oxidoreductase</keyword>
<dbReference type="GO" id="GO:0008198">
    <property type="term" value="F:ferrous iron binding"/>
    <property type="evidence" value="ECO:0007669"/>
    <property type="project" value="TreeGrafter"/>
</dbReference>
<dbReference type="InterPro" id="IPR012347">
    <property type="entry name" value="Ferritin-like"/>
</dbReference>
<dbReference type="GO" id="GO:0004322">
    <property type="term" value="F:ferroxidase activity"/>
    <property type="evidence" value="ECO:0007669"/>
    <property type="project" value="TreeGrafter"/>
</dbReference>
<dbReference type="AlphaFoldDB" id="A0A9D1M7P0"/>
<feature type="binding site" evidence="6">
    <location>
        <position position="127"/>
    </location>
    <ligand>
        <name>Fe cation</name>
        <dbReference type="ChEBI" id="CHEBI:24875"/>
        <label>1</label>
    </ligand>
</feature>
<dbReference type="GO" id="GO:0008199">
    <property type="term" value="F:ferric iron binding"/>
    <property type="evidence" value="ECO:0007669"/>
    <property type="project" value="InterPro"/>
</dbReference>
<proteinExistence type="inferred from homology"/>
<organism evidence="9 10">
    <name type="scientific">Candidatus Gallibacteroides avistercoris</name>
    <dbReference type="NCBI Taxonomy" id="2840833"/>
    <lineage>
        <taxon>Bacteria</taxon>
        <taxon>Pseudomonadati</taxon>
        <taxon>Bacteroidota</taxon>
        <taxon>Bacteroidia</taxon>
        <taxon>Bacteroidales</taxon>
        <taxon>Bacteroidaceae</taxon>
        <taxon>Bacteroidaceae incertae sedis</taxon>
        <taxon>Candidatus Gallibacteroides</taxon>
    </lineage>
</organism>
<comment type="catalytic activity">
    <reaction evidence="7">
        <text>4 Fe(2+) + O2 + 6 H2O = 4 iron(III) oxide-hydroxide + 12 H(+)</text>
        <dbReference type="Rhea" id="RHEA:11972"/>
        <dbReference type="ChEBI" id="CHEBI:15377"/>
        <dbReference type="ChEBI" id="CHEBI:15378"/>
        <dbReference type="ChEBI" id="CHEBI:15379"/>
        <dbReference type="ChEBI" id="CHEBI:29033"/>
        <dbReference type="ChEBI" id="CHEBI:78619"/>
        <dbReference type="EC" id="1.16.3.2"/>
    </reaction>
</comment>
<comment type="caution">
    <text evidence="9">The sequence shown here is derived from an EMBL/GenBank/DDBJ whole genome shotgun (WGS) entry which is preliminary data.</text>
</comment>
<dbReference type="SUPFAM" id="SSF47240">
    <property type="entry name" value="Ferritin-like"/>
    <property type="match status" value="1"/>
</dbReference>
<evidence type="ECO:0000256" key="2">
    <source>
        <dbReference type="ARBA" id="ARBA00022434"/>
    </source>
</evidence>
<gene>
    <name evidence="9" type="ORF">IAB03_04310</name>
</gene>
<evidence type="ECO:0000256" key="4">
    <source>
        <dbReference type="ARBA" id="ARBA00023002"/>
    </source>
</evidence>
<protein>
    <recommendedName>
        <fullName evidence="7">Ferritin</fullName>
        <ecNumber evidence="7">1.16.3.2</ecNumber>
    </recommendedName>
</protein>
<dbReference type="InterPro" id="IPR009040">
    <property type="entry name" value="Ferritin-like_diiron"/>
</dbReference>
<keyword evidence="7" id="KW-0963">Cytoplasm</keyword>
<keyword evidence="5 6" id="KW-0408">Iron</keyword>
<dbReference type="EMBL" id="DVNA01000103">
    <property type="protein sequence ID" value="HIU55017.1"/>
    <property type="molecule type" value="Genomic_DNA"/>
</dbReference>
<dbReference type="PANTHER" id="PTHR11431">
    <property type="entry name" value="FERRITIN"/>
    <property type="match status" value="1"/>
</dbReference>
<keyword evidence="3 6" id="KW-0479">Metal-binding</keyword>
<dbReference type="PROSITE" id="PS50905">
    <property type="entry name" value="FERRITIN_LIKE"/>
    <property type="match status" value="1"/>
</dbReference>
<dbReference type="InterPro" id="IPR001519">
    <property type="entry name" value="Ferritin"/>
</dbReference>
<reference evidence="9" key="1">
    <citation type="submission" date="2020-10" db="EMBL/GenBank/DDBJ databases">
        <authorList>
            <person name="Gilroy R."/>
        </authorList>
    </citation>
    <scope>NUCLEOTIDE SEQUENCE</scope>
    <source>
        <strain evidence="9">CHK158-818</strain>
    </source>
</reference>
<sequence>MLKKRVEEAVNAQMNAELWSAQFYLSISLQLSSEGLPGLAVWMCKQREKALQRASRFMEYGISQGAKLSVSDIVDIPQEFGPPVEIFEYALVHMMRMTDLIDMLVNIANTENDHATVILLQEFVRRQVVDEAEISQLIVTLKRVGDGAGLVWLDDKLNPEK</sequence>
<keyword evidence="2 7" id="KW-0409">Iron storage</keyword>
<reference evidence="9" key="2">
    <citation type="journal article" date="2021" name="PeerJ">
        <title>Extensive microbial diversity within the chicken gut microbiome revealed by metagenomics and culture.</title>
        <authorList>
            <person name="Gilroy R."/>
            <person name="Ravi A."/>
            <person name="Getino M."/>
            <person name="Pursley I."/>
            <person name="Horton D.L."/>
            <person name="Alikhan N.F."/>
            <person name="Baker D."/>
            <person name="Gharbi K."/>
            <person name="Hall N."/>
            <person name="Watson M."/>
            <person name="Adriaenssens E.M."/>
            <person name="Foster-Nyarko E."/>
            <person name="Jarju S."/>
            <person name="Secka A."/>
            <person name="Antonio M."/>
            <person name="Oren A."/>
            <person name="Chaudhuri R.R."/>
            <person name="La Ragione R."/>
            <person name="Hildebrand F."/>
            <person name="Pallen M.J."/>
        </authorList>
    </citation>
    <scope>NUCLEOTIDE SEQUENCE</scope>
    <source>
        <strain evidence="9">CHK158-818</strain>
    </source>
</reference>
<dbReference type="Proteomes" id="UP000824112">
    <property type="component" value="Unassembled WGS sequence"/>
</dbReference>
<dbReference type="CDD" id="cd01055">
    <property type="entry name" value="Nonheme_Ferritin"/>
    <property type="match status" value="1"/>
</dbReference>
<name>A0A9D1M7P0_9BACT</name>
<evidence type="ECO:0000259" key="8">
    <source>
        <dbReference type="PROSITE" id="PS50905"/>
    </source>
</evidence>
<dbReference type="InterPro" id="IPR041719">
    <property type="entry name" value="Ferritin_prok"/>
</dbReference>
<dbReference type="GO" id="GO:0005829">
    <property type="term" value="C:cytosol"/>
    <property type="evidence" value="ECO:0007669"/>
    <property type="project" value="TreeGrafter"/>
</dbReference>
<dbReference type="EC" id="1.16.3.2" evidence="7"/>
<evidence type="ECO:0000313" key="10">
    <source>
        <dbReference type="Proteomes" id="UP000824112"/>
    </source>
</evidence>
<comment type="subcellular location">
    <subcellularLocation>
        <location evidence="7">Cytoplasm</location>
    </subcellularLocation>
</comment>
<comment type="function">
    <text evidence="7">Iron-storage protein.</text>
</comment>
<feature type="binding site" evidence="6">
    <location>
        <position position="17"/>
    </location>
    <ligand>
        <name>Fe cation</name>
        <dbReference type="ChEBI" id="CHEBI:24875"/>
        <label>1</label>
    </ligand>
</feature>
<feature type="domain" description="Ferritin-like diiron" evidence="8">
    <location>
        <begin position="1"/>
        <end position="145"/>
    </location>
</feature>
<comment type="similarity">
    <text evidence="1 7">Belongs to the ferritin family. Prokaryotic subfamily.</text>
</comment>
<dbReference type="PANTHER" id="PTHR11431:SF127">
    <property type="entry name" value="BACTERIAL NON-HEME FERRITIN"/>
    <property type="match status" value="1"/>
</dbReference>
<dbReference type="Gene3D" id="1.20.1260.10">
    <property type="match status" value="1"/>
</dbReference>
<dbReference type="GO" id="GO:0006826">
    <property type="term" value="P:iron ion transport"/>
    <property type="evidence" value="ECO:0007669"/>
    <property type="project" value="InterPro"/>
</dbReference>
<evidence type="ECO:0000256" key="1">
    <source>
        <dbReference type="ARBA" id="ARBA00006950"/>
    </source>
</evidence>
<dbReference type="InterPro" id="IPR008331">
    <property type="entry name" value="Ferritin_DPS_dom"/>
</dbReference>
<evidence type="ECO:0000313" key="9">
    <source>
        <dbReference type="EMBL" id="HIU55017.1"/>
    </source>
</evidence>
<evidence type="ECO:0000256" key="6">
    <source>
        <dbReference type="PIRSR" id="PIRSR601519-1"/>
    </source>
</evidence>
<evidence type="ECO:0000256" key="5">
    <source>
        <dbReference type="ARBA" id="ARBA00023004"/>
    </source>
</evidence>
<evidence type="ECO:0000256" key="7">
    <source>
        <dbReference type="RuleBase" id="RU361145"/>
    </source>
</evidence>